<evidence type="ECO:0000313" key="1">
    <source>
        <dbReference type="EMBL" id="GBO44874.1"/>
    </source>
</evidence>
<organism evidence="1 2">
    <name type="scientific">Araneus ventricosus</name>
    <name type="common">Orbweaver spider</name>
    <name type="synonym">Epeira ventricosa</name>
    <dbReference type="NCBI Taxonomy" id="182803"/>
    <lineage>
        <taxon>Eukaryota</taxon>
        <taxon>Metazoa</taxon>
        <taxon>Ecdysozoa</taxon>
        <taxon>Arthropoda</taxon>
        <taxon>Chelicerata</taxon>
        <taxon>Arachnida</taxon>
        <taxon>Araneae</taxon>
        <taxon>Araneomorphae</taxon>
        <taxon>Entelegynae</taxon>
        <taxon>Araneoidea</taxon>
        <taxon>Araneidae</taxon>
        <taxon>Araneus</taxon>
    </lineage>
</organism>
<dbReference type="AlphaFoldDB" id="A0A4Y2X7H8"/>
<gene>
    <name evidence="1" type="ORF">AVEN_161081_1</name>
</gene>
<evidence type="ECO:0000313" key="2">
    <source>
        <dbReference type="Proteomes" id="UP000499080"/>
    </source>
</evidence>
<dbReference type="EMBL" id="BGPR01071782">
    <property type="protein sequence ID" value="GBO44874.1"/>
    <property type="molecule type" value="Genomic_DNA"/>
</dbReference>
<name>A0A4Y2X7H8_ARAVE</name>
<reference evidence="1 2" key="1">
    <citation type="journal article" date="2019" name="Sci. Rep.">
        <title>Orb-weaving spider Araneus ventricosus genome elucidates the spidroin gene catalogue.</title>
        <authorList>
            <person name="Kono N."/>
            <person name="Nakamura H."/>
            <person name="Ohtoshi R."/>
            <person name="Moran D.A.P."/>
            <person name="Shinohara A."/>
            <person name="Yoshida Y."/>
            <person name="Fujiwara M."/>
            <person name="Mori M."/>
            <person name="Tomita M."/>
            <person name="Arakawa K."/>
        </authorList>
    </citation>
    <scope>NUCLEOTIDE SEQUENCE [LARGE SCALE GENOMIC DNA]</scope>
</reference>
<dbReference type="OrthoDB" id="416987at2759"/>
<dbReference type="Proteomes" id="UP000499080">
    <property type="component" value="Unassembled WGS sequence"/>
</dbReference>
<sequence>MFVKEATISYLFILEVLGISDPSEMKIQKGKRIPDQAVSCEKPSELLKMEDMKFLPWEGDHLPLPSNKDAAIKCLGTSTPNYHLKILFTAYEDAFK</sequence>
<comment type="caution">
    <text evidence="1">The sequence shown here is derived from an EMBL/GenBank/DDBJ whole genome shotgun (WGS) entry which is preliminary data.</text>
</comment>
<proteinExistence type="predicted"/>
<accession>A0A4Y2X7H8</accession>
<keyword evidence="2" id="KW-1185">Reference proteome</keyword>
<protein>
    <submittedName>
        <fullName evidence="1">Uncharacterized protein</fullName>
    </submittedName>
</protein>